<name>A0A6A6V4B7_9PLEO</name>
<dbReference type="Proteomes" id="UP000799440">
    <property type="component" value="Unassembled WGS sequence"/>
</dbReference>
<reference evidence="2" key="1">
    <citation type="journal article" date="2020" name="Stud. Mycol.">
        <title>101 Dothideomycetes genomes: a test case for predicting lifestyles and emergence of pathogens.</title>
        <authorList>
            <person name="Haridas S."/>
            <person name="Albert R."/>
            <person name="Binder M."/>
            <person name="Bloem J."/>
            <person name="Labutti K."/>
            <person name="Salamov A."/>
            <person name="Andreopoulos B."/>
            <person name="Baker S."/>
            <person name="Barry K."/>
            <person name="Bills G."/>
            <person name="Bluhm B."/>
            <person name="Cannon C."/>
            <person name="Castanera R."/>
            <person name="Culley D."/>
            <person name="Daum C."/>
            <person name="Ezra D."/>
            <person name="Gonzalez J."/>
            <person name="Henrissat B."/>
            <person name="Kuo A."/>
            <person name="Liang C."/>
            <person name="Lipzen A."/>
            <person name="Lutzoni F."/>
            <person name="Magnuson J."/>
            <person name="Mondo S."/>
            <person name="Nolan M."/>
            <person name="Ohm R."/>
            <person name="Pangilinan J."/>
            <person name="Park H.-J."/>
            <person name="Ramirez L."/>
            <person name="Alfaro M."/>
            <person name="Sun H."/>
            <person name="Tritt A."/>
            <person name="Yoshinaga Y."/>
            <person name="Zwiers L.-H."/>
            <person name="Turgeon B."/>
            <person name="Goodwin S."/>
            <person name="Spatafora J."/>
            <person name="Crous P."/>
            <person name="Grigoriev I."/>
        </authorList>
    </citation>
    <scope>NUCLEOTIDE SEQUENCE</scope>
    <source>
        <strain evidence="2">CBS 119925</strain>
    </source>
</reference>
<sequence>MCEDIPPFASYPGGNKVVQIADTVAVKVGWGLPQSEATTQRYARDYVDPTILYIPEVFRYFKADGLGYIVMEYIPGDTLDKLDVSENPNLAEKTMDAVRHLASIPVMQELGPGPIGHDPIAGYVWGDNGTGCPFYSIEDMEDWLNDRLDVWKLPPISIPRDRRLNMHHMDLARRNICLRPDNSICFFDWGCAGFYPDCFETFVFRLICGQDEVWFNQLLRLSPTPQADEEEMIKHLETPGFINIKYAYVQSGAQVYNTDKFEKA</sequence>
<dbReference type="OrthoDB" id="3250044at2759"/>
<dbReference type="AlphaFoldDB" id="A0A6A6V4B7"/>
<dbReference type="EMBL" id="MU006587">
    <property type="protein sequence ID" value="KAF2744726.1"/>
    <property type="molecule type" value="Genomic_DNA"/>
</dbReference>
<evidence type="ECO:0000313" key="3">
    <source>
        <dbReference type="Proteomes" id="UP000799440"/>
    </source>
</evidence>
<dbReference type="SUPFAM" id="SSF56112">
    <property type="entry name" value="Protein kinase-like (PK-like)"/>
    <property type="match status" value="1"/>
</dbReference>
<dbReference type="InterPro" id="IPR051678">
    <property type="entry name" value="AGP_Transferase"/>
</dbReference>
<keyword evidence="3" id="KW-1185">Reference proteome</keyword>
<dbReference type="Pfam" id="PF01636">
    <property type="entry name" value="APH"/>
    <property type="match status" value="1"/>
</dbReference>
<dbReference type="InterPro" id="IPR002575">
    <property type="entry name" value="Aminoglycoside_PTrfase"/>
</dbReference>
<dbReference type="Gene3D" id="3.90.1200.10">
    <property type="match status" value="1"/>
</dbReference>
<evidence type="ECO:0000259" key="1">
    <source>
        <dbReference type="Pfam" id="PF01636"/>
    </source>
</evidence>
<accession>A0A6A6V4B7</accession>
<dbReference type="InterPro" id="IPR011009">
    <property type="entry name" value="Kinase-like_dom_sf"/>
</dbReference>
<gene>
    <name evidence="2" type="ORF">M011DRAFT_408130</name>
</gene>
<dbReference type="PANTHER" id="PTHR21310">
    <property type="entry name" value="AMINOGLYCOSIDE PHOSPHOTRANSFERASE-RELATED-RELATED"/>
    <property type="match status" value="1"/>
</dbReference>
<evidence type="ECO:0000313" key="2">
    <source>
        <dbReference type="EMBL" id="KAF2744726.1"/>
    </source>
</evidence>
<dbReference type="Gene3D" id="3.30.200.150">
    <property type="match status" value="1"/>
</dbReference>
<feature type="domain" description="Aminoglycoside phosphotransferase" evidence="1">
    <location>
        <begin position="52"/>
        <end position="196"/>
    </location>
</feature>
<organism evidence="2 3">
    <name type="scientific">Sporormia fimetaria CBS 119925</name>
    <dbReference type="NCBI Taxonomy" id="1340428"/>
    <lineage>
        <taxon>Eukaryota</taxon>
        <taxon>Fungi</taxon>
        <taxon>Dikarya</taxon>
        <taxon>Ascomycota</taxon>
        <taxon>Pezizomycotina</taxon>
        <taxon>Dothideomycetes</taxon>
        <taxon>Pleosporomycetidae</taxon>
        <taxon>Pleosporales</taxon>
        <taxon>Sporormiaceae</taxon>
        <taxon>Sporormia</taxon>
    </lineage>
</organism>
<dbReference type="PANTHER" id="PTHR21310:SF39">
    <property type="entry name" value="AMINOGLYCOSIDE PHOSPHOTRANSFERASE DOMAIN-CONTAINING PROTEIN"/>
    <property type="match status" value="1"/>
</dbReference>
<protein>
    <recommendedName>
        <fullName evidence="1">Aminoglycoside phosphotransferase domain-containing protein</fullName>
    </recommendedName>
</protein>
<proteinExistence type="predicted"/>